<evidence type="ECO:0000313" key="2">
    <source>
        <dbReference type="Proteomes" id="UP000789342"/>
    </source>
</evidence>
<keyword evidence="2" id="KW-1185">Reference proteome</keyword>
<dbReference type="InterPro" id="IPR029063">
    <property type="entry name" value="SAM-dependent_MTases_sf"/>
</dbReference>
<dbReference type="Proteomes" id="UP000789342">
    <property type="component" value="Unassembled WGS sequence"/>
</dbReference>
<organism evidence="1 2">
    <name type="scientific">Acaulospora morrowiae</name>
    <dbReference type="NCBI Taxonomy" id="94023"/>
    <lineage>
        <taxon>Eukaryota</taxon>
        <taxon>Fungi</taxon>
        <taxon>Fungi incertae sedis</taxon>
        <taxon>Mucoromycota</taxon>
        <taxon>Glomeromycotina</taxon>
        <taxon>Glomeromycetes</taxon>
        <taxon>Diversisporales</taxon>
        <taxon>Acaulosporaceae</taxon>
        <taxon>Acaulospora</taxon>
    </lineage>
</organism>
<gene>
    <name evidence="1" type="ORF">AMORRO_LOCUS12243</name>
</gene>
<dbReference type="SUPFAM" id="SSF53335">
    <property type="entry name" value="S-adenosyl-L-methionine-dependent methyltransferases"/>
    <property type="match status" value="1"/>
</dbReference>
<accession>A0A9N9N576</accession>
<dbReference type="Gene3D" id="3.40.50.150">
    <property type="entry name" value="Vaccinia Virus protein VP39"/>
    <property type="match status" value="1"/>
</dbReference>
<comment type="caution">
    <text evidence="1">The sequence shown here is derived from an EMBL/GenBank/DDBJ whole genome shotgun (WGS) entry which is preliminary data.</text>
</comment>
<name>A0A9N9N576_9GLOM</name>
<reference evidence="1" key="1">
    <citation type="submission" date="2021-06" db="EMBL/GenBank/DDBJ databases">
        <authorList>
            <person name="Kallberg Y."/>
            <person name="Tangrot J."/>
            <person name="Rosling A."/>
        </authorList>
    </citation>
    <scope>NUCLEOTIDE SEQUENCE</scope>
    <source>
        <strain evidence="1">CL551</strain>
    </source>
</reference>
<protein>
    <submittedName>
        <fullName evidence="1">7816_t:CDS:1</fullName>
    </submittedName>
</protein>
<dbReference type="AlphaFoldDB" id="A0A9N9N576"/>
<proteinExistence type="predicted"/>
<sequence length="390" mass="44658">FLIRKYDLEDDKLRGISRTCDQGEELDAEIRIIDEFRDLNNSQVFEHVFGRRMMALRRGVTVPRSPSDFLGVDSRELMYPSLRETLHSVINDNAVSKDINELHLLDVGAGSGEAIDWFFAKELEGWACAKEEDTKNRKIFIHAIEPNPTFLKAYQQKLLEYQYLNQGMVYQGPIQDYLGNVCSETLPMPPVPVDFIFDLQKYLRTDFKKPNIDPKQDIIKFITFSYGLLKPGGAIYIAFLDMSSAFASLACKFYEEIVGDFETPKRISQTIKARNELLYEGNILEFLLGDAEQKEKTRPKLISHRSPSGFFARTLSDMAVLALSELLEIGDSKFDKRALDFMITQLKLAVRTPGEKKPFGLTKCIRGGENVWRVDHSLIICVIRKELMID</sequence>
<feature type="non-terminal residue" evidence="1">
    <location>
        <position position="390"/>
    </location>
</feature>
<evidence type="ECO:0000313" key="1">
    <source>
        <dbReference type="EMBL" id="CAG8703063.1"/>
    </source>
</evidence>
<dbReference type="EMBL" id="CAJVPV010017542">
    <property type="protein sequence ID" value="CAG8703063.1"/>
    <property type="molecule type" value="Genomic_DNA"/>
</dbReference>
<dbReference type="OrthoDB" id="2327210at2759"/>